<dbReference type="AlphaFoldDB" id="A0A974WDU9"/>
<dbReference type="PROSITE" id="PS50977">
    <property type="entry name" value="HTH_TETR_2"/>
    <property type="match status" value="1"/>
</dbReference>
<evidence type="ECO:0000256" key="4">
    <source>
        <dbReference type="PROSITE-ProRule" id="PRU00335"/>
    </source>
</evidence>
<dbReference type="Gene3D" id="1.10.10.60">
    <property type="entry name" value="Homeodomain-like"/>
    <property type="match status" value="1"/>
</dbReference>
<keyword evidence="1" id="KW-0805">Transcription regulation</keyword>
<name>A0A974WDU9_9BACT</name>
<feature type="domain" description="HTH tetR-type" evidence="5">
    <location>
        <begin position="6"/>
        <end position="66"/>
    </location>
</feature>
<dbReference type="SUPFAM" id="SSF48498">
    <property type="entry name" value="Tetracyclin repressor-like, C-terminal domain"/>
    <property type="match status" value="1"/>
</dbReference>
<keyword evidence="2 4" id="KW-0238">DNA-binding</keyword>
<protein>
    <submittedName>
        <fullName evidence="6">TetR/AcrR family transcriptional regulator</fullName>
    </submittedName>
</protein>
<feature type="DNA-binding region" description="H-T-H motif" evidence="4">
    <location>
        <begin position="29"/>
        <end position="48"/>
    </location>
</feature>
<dbReference type="Pfam" id="PF16925">
    <property type="entry name" value="TetR_C_13"/>
    <property type="match status" value="1"/>
</dbReference>
<dbReference type="InterPro" id="IPR011075">
    <property type="entry name" value="TetR_C"/>
</dbReference>
<sequence>MPKSVLFDRDNVISRVTDLFWEKGYNATSMQDLVDATGLNRSSIYNTYGDKYNLFVAALKHYQAQQNDLLSTAAQKSQSPKKAIEMLFNATWEQLHEEHNKGCFLSNCATEMSNADPKIKGFLSDNKCAVVTTFKSLIEQAQDSGEIDSSKDAEVLAHYLFSSLQGLRVTSMIDGNKKHIKGIADQVLSVL</sequence>
<keyword evidence="3" id="KW-0804">Transcription</keyword>
<dbReference type="GO" id="GO:0003677">
    <property type="term" value="F:DNA binding"/>
    <property type="evidence" value="ECO:0007669"/>
    <property type="project" value="UniProtKB-UniRule"/>
</dbReference>
<evidence type="ECO:0000313" key="6">
    <source>
        <dbReference type="EMBL" id="QSE95850.1"/>
    </source>
</evidence>
<dbReference type="PANTHER" id="PTHR47506:SF1">
    <property type="entry name" value="HTH-TYPE TRANSCRIPTIONAL REGULATOR YJDC"/>
    <property type="match status" value="1"/>
</dbReference>
<dbReference type="Gene3D" id="1.10.357.10">
    <property type="entry name" value="Tetracycline Repressor, domain 2"/>
    <property type="match status" value="1"/>
</dbReference>
<evidence type="ECO:0000256" key="3">
    <source>
        <dbReference type="ARBA" id="ARBA00023163"/>
    </source>
</evidence>
<evidence type="ECO:0000313" key="7">
    <source>
        <dbReference type="Proteomes" id="UP000662783"/>
    </source>
</evidence>
<reference evidence="6" key="1">
    <citation type="submission" date="2021-02" db="EMBL/GenBank/DDBJ databases">
        <title>Fulvivirga sp. S481 isolated from sea water.</title>
        <authorList>
            <person name="Bae S.S."/>
            <person name="Baek K."/>
        </authorList>
    </citation>
    <scope>NUCLEOTIDE SEQUENCE</scope>
    <source>
        <strain evidence="6">S481</strain>
    </source>
</reference>
<dbReference type="InterPro" id="IPR036271">
    <property type="entry name" value="Tet_transcr_reg_TetR-rel_C_sf"/>
</dbReference>
<dbReference type="Pfam" id="PF00440">
    <property type="entry name" value="TetR_N"/>
    <property type="match status" value="1"/>
</dbReference>
<evidence type="ECO:0000259" key="5">
    <source>
        <dbReference type="PROSITE" id="PS50977"/>
    </source>
</evidence>
<dbReference type="KEGG" id="fuv:JR347_09480"/>
<dbReference type="PANTHER" id="PTHR47506">
    <property type="entry name" value="TRANSCRIPTIONAL REGULATORY PROTEIN"/>
    <property type="match status" value="1"/>
</dbReference>
<dbReference type="InterPro" id="IPR009057">
    <property type="entry name" value="Homeodomain-like_sf"/>
</dbReference>
<organism evidence="6 7">
    <name type="scientific">Fulvivirga lutea</name>
    <dbReference type="NCBI Taxonomy" id="2810512"/>
    <lineage>
        <taxon>Bacteria</taxon>
        <taxon>Pseudomonadati</taxon>
        <taxon>Bacteroidota</taxon>
        <taxon>Cytophagia</taxon>
        <taxon>Cytophagales</taxon>
        <taxon>Fulvivirgaceae</taxon>
        <taxon>Fulvivirga</taxon>
    </lineage>
</organism>
<evidence type="ECO:0000256" key="1">
    <source>
        <dbReference type="ARBA" id="ARBA00023015"/>
    </source>
</evidence>
<accession>A0A974WDU9</accession>
<dbReference type="RefSeq" id="WP_205720363.1">
    <property type="nucleotide sequence ID" value="NZ_CP070608.1"/>
</dbReference>
<gene>
    <name evidence="6" type="ORF">JR347_09480</name>
</gene>
<dbReference type="InterPro" id="IPR001647">
    <property type="entry name" value="HTH_TetR"/>
</dbReference>
<dbReference type="Proteomes" id="UP000662783">
    <property type="component" value="Chromosome"/>
</dbReference>
<keyword evidence="7" id="KW-1185">Reference proteome</keyword>
<proteinExistence type="predicted"/>
<dbReference type="SUPFAM" id="SSF46689">
    <property type="entry name" value="Homeodomain-like"/>
    <property type="match status" value="1"/>
</dbReference>
<dbReference type="EMBL" id="CP070608">
    <property type="protein sequence ID" value="QSE95850.1"/>
    <property type="molecule type" value="Genomic_DNA"/>
</dbReference>
<evidence type="ECO:0000256" key="2">
    <source>
        <dbReference type="ARBA" id="ARBA00023125"/>
    </source>
</evidence>